<feature type="transmembrane region" description="Helical" evidence="1">
    <location>
        <begin position="327"/>
        <end position="353"/>
    </location>
</feature>
<evidence type="ECO:0000313" key="3">
    <source>
        <dbReference type="Proteomes" id="UP000602260"/>
    </source>
</evidence>
<dbReference type="Pfam" id="PF09546">
    <property type="entry name" value="Spore_III_AE"/>
    <property type="match status" value="1"/>
</dbReference>
<accession>A0A8J6M3P7</accession>
<name>A0A8J6M3P7_9FIRM</name>
<gene>
    <name evidence="2" type="ORF">H8S55_05040</name>
</gene>
<feature type="transmembrane region" description="Helical" evidence="1">
    <location>
        <begin position="103"/>
        <end position="125"/>
    </location>
</feature>
<dbReference type="RefSeq" id="WP_186878056.1">
    <property type="nucleotide sequence ID" value="NZ_JACOPN010000003.1"/>
</dbReference>
<evidence type="ECO:0000256" key="1">
    <source>
        <dbReference type="SAM" id="Phobius"/>
    </source>
</evidence>
<keyword evidence="1" id="KW-1133">Transmembrane helix</keyword>
<dbReference type="AlphaFoldDB" id="A0A8J6M3P7"/>
<organism evidence="2 3">
    <name type="scientific">Flintibacter faecis</name>
    <dbReference type="NCBI Taxonomy" id="2763047"/>
    <lineage>
        <taxon>Bacteria</taxon>
        <taxon>Bacillati</taxon>
        <taxon>Bacillota</taxon>
        <taxon>Clostridia</taxon>
        <taxon>Eubacteriales</taxon>
        <taxon>Flintibacter</taxon>
    </lineage>
</organism>
<comment type="caution">
    <text evidence="2">The sequence shown here is derived from an EMBL/GenBank/DDBJ whole genome shotgun (WGS) entry which is preliminary data.</text>
</comment>
<keyword evidence="1" id="KW-0472">Membrane</keyword>
<dbReference type="Proteomes" id="UP000602260">
    <property type="component" value="Unassembled WGS sequence"/>
</dbReference>
<feature type="transmembrane region" description="Helical" evidence="1">
    <location>
        <begin position="206"/>
        <end position="227"/>
    </location>
</feature>
<keyword evidence="3" id="KW-1185">Reference proteome</keyword>
<feature type="transmembrane region" description="Helical" evidence="1">
    <location>
        <begin position="271"/>
        <end position="293"/>
    </location>
</feature>
<proteinExistence type="predicted"/>
<sequence>MRRWVILVLTLVLCIIPVAALDGETVPGWDGLWDQAEDYGVTRDTGLEGGLSQLAAQGLEQLKELAGRSVATGVKLLAVVLVCGLAQSAALPGQQEGVRAAELAGALAITALTMTDVAAMIGLGLETLRRMDDFSQALLPVMAALTAATGRVSGAAVGQGVTVLFSQLLLDAMDGLLIPLIDGYVAVSCAWAAVDSPGLKKLGELMKGAAALLLTGLLLTFVGYLTASGAIAGSVDAAAVKTAKLAISRAIPVVGGILADASETVLAGAGVLRGTVGAAGMLVVLAICLTPFLHLGLHYLVYKAAAALCALIAQPRLSGLIDALGGAFGMVLGMTGAGALILLVSVASALAAVGGGIG</sequence>
<dbReference type="InterPro" id="IPR014194">
    <property type="entry name" value="Spore_III_AE"/>
</dbReference>
<keyword evidence="1" id="KW-0812">Transmembrane</keyword>
<evidence type="ECO:0000313" key="2">
    <source>
        <dbReference type="EMBL" id="MBC5716688.1"/>
    </source>
</evidence>
<dbReference type="EMBL" id="JACOPN010000003">
    <property type="protein sequence ID" value="MBC5716688.1"/>
    <property type="molecule type" value="Genomic_DNA"/>
</dbReference>
<protein>
    <submittedName>
        <fullName evidence="2">Stage III sporulation protein AE</fullName>
    </submittedName>
</protein>
<reference evidence="2" key="1">
    <citation type="submission" date="2020-08" db="EMBL/GenBank/DDBJ databases">
        <title>Genome public.</title>
        <authorList>
            <person name="Liu C."/>
            <person name="Sun Q."/>
        </authorList>
    </citation>
    <scope>NUCLEOTIDE SEQUENCE</scope>
    <source>
        <strain evidence="2">BX5</strain>
    </source>
</reference>